<dbReference type="GO" id="GO:0016413">
    <property type="term" value="F:O-acetyltransferase activity"/>
    <property type="evidence" value="ECO:0007669"/>
    <property type="project" value="TreeGrafter"/>
</dbReference>
<keyword evidence="9" id="KW-0808">Transferase</keyword>
<evidence type="ECO:0000256" key="1">
    <source>
        <dbReference type="ARBA" id="ARBA00004651"/>
    </source>
</evidence>
<feature type="transmembrane region" description="Helical" evidence="7">
    <location>
        <begin position="55"/>
        <end position="73"/>
    </location>
</feature>
<dbReference type="GO" id="GO:0009246">
    <property type="term" value="P:enterobacterial common antigen biosynthetic process"/>
    <property type="evidence" value="ECO:0007669"/>
    <property type="project" value="TreeGrafter"/>
</dbReference>
<dbReference type="STRING" id="237069.SAMN05216498_1023"/>
<evidence type="ECO:0000256" key="2">
    <source>
        <dbReference type="ARBA" id="ARBA00007400"/>
    </source>
</evidence>
<feature type="transmembrane region" description="Helical" evidence="7">
    <location>
        <begin position="167"/>
        <end position="187"/>
    </location>
</feature>
<reference evidence="9 10" key="1">
    <citation type="submission" date="2016-10" db="EMBL/GenBank/DDBJ databases">
        <authorList>
            <person name="de Groot N.N."/>
        </authorList>
    </citation>
    <scope>NUCLEOTIDE SEQUENCE [LARGE SCALE GENOMIC DNA]</scope>
    <source>
        <strain evidence="9 10">CGMCC 1.3442</strain>
    </source>
</reference>
<feature type="transmembrane region" description="Helical" evidence="7">
    <location>
        <begin position="193"/>
        <end position="211"/>
    </location>
</feature>
<dbReference type="PANTHER" id="PTHR40074:SF2">
    <property type="entry name" value="O-ACETYLTRANSFERASE WECH"/>
    <property type="match status" value="1"/>
</dbReference>
<dbReference type="InterPro" id="IPR002656">
    <property type="entry name" value="Acyl_transf_3_dom"/>
</dbReference>
<proteinExistence type="inferred from homology"/>
<sequence length="389" mass="45225">MQQNHRRNLDEIQLARAFAIFAVIIVHSTSNGVTVLQPDSTLYPLYTFLNTAGKLGTPTFIMLSSFVLFYNYYLRETNGSLIKRFYVKRLKYILVPYILFSAIYFGVKWYIYYDYPSLAFAAEKFLTQLAKGDAHTHLYFVFISVQLYIMFPILMILFKKSTFLRKNLIWIGLALQWLWVVLNRNYFGISDTGSISFSYFSFYFIGAYLGIYYDSIREKMRNASYRGKIMNIIFTSFGAMLVLYTGYMYLARINQWGPVYEALPAFITKYFGTFTWATYALLAGLVVFYLAHLAEKKFGPRTKMFFMEIGATSFGIYILHPLILLAIRITLSPGNPYVYHALQIGVFISITVLSWLAVRLTHKFLPHYWIVFGKLPPQQMKRGEERVAA</sequence>
<feature type="transmembrane region" description="Helical" evidence="7">
    <location>
        <begin position="138"/>
        <end position="158"/>
    </location>
</feature>
<dbReference type="OrthoDB" id="65129at2"/>
<keyword evidence="3" id="KW-1003">Cell membrane</keyword>
<evidence type="ECO:0000256" key="5">
    <source>
        <dbReference type="ARBA" id="ARBA00022989"/>
    </source>
</evidence>
<dbReference type="Pfam" id="PF01757">
    <property type="entry name" value="Acyl_transf_3"/>
    <property type="match status" value="1"/>
</dbReference>
<feature type="domain" description="Acyltransferase 3" evidence="8">
    <location>
        <begin position="11"/>
        <end position="358"/>
    </location>
</feature>
<keyword evidence="5 7" id="KW-1133">Transmembrane helix</keyword>
<dbReference type="RefSeq" id="WP_093855512.1">
    <property type="nucleotide sequence ID" value="NZ_BJVZ01000030.1"/>
</dbReference>
<organism evidence="9 10">
    <name type="scientific">Tenuibacillus multivorans</name>
    <dbReference type="NCBI Taxonomy" id="237069"/>
    <lineage>
        <taxon>Bacteria</taxon>
        <taxon>Bacillati</taxon>
        <taxon>Bacillota</taxon>
        <taxon>Bacilli</taxon>
        <taxon>Bacillales</taxon>
        <taxon>Bacillaceae</taxon>
        <taxon>Tenuibacillus</taxon>
    </lineage>
</organism>
<name>A0A1G9X6P3_9BACI</name>
<evidence type="ECO:0000313" key="10">
    <source>
        <dbReference type="Proteomes" id="UP000199334"/>
    </source>
</evidence>
<evidence type="ECO:0000313" key="9">
    <source>
        <dbReference type="EMBL" id="SDM92005.1"/>
    </source>
</evidence>
<feature type="transmembrane region" description="Helical" evidence="7">
    <location>
        <begin position="270"/>
        <end position="293"/>
    </location>
</feature>
<protein>
    <submittedName>
        <fullName evidence="9">Surface polysaccharide O-acyltransferase, integral membrane enzyme</fullName>
    </submittedName>
</protein>
<evidence type="ECO:0000256" key="4">
    <source>
        <dbReference type="ARBA" id="ARBA00022692"/>
    </source>
</evidence>
<keyword evidence="9" id="KW-0012">Acyltransferase</keyword>
<dbReference type="EMBL" id="FNIG01000001">
    <property type="protein sequence ID" value="SDM92005.1"/>
    <property type="molecule type" value="Genomic_DNA"/>
</dbReference>
<feature type="transmembrane region" description="Helical" evidence="7">
    <location>
        <begin position="337"/>
        <end position="358"/>
    </location>
</feature>
<dbReference type="AlphaFoldDB" id="A0A1G9X6P3"/>
<feature type="transmembrane region" description="Helical" evidence="7">
    <location>
        <begin position="305"/>
        <end position="331"/>
    </location>
</feature>
<dbReference type="PANTHER" id="PTHR40074">
    <property type="entry name" value="O-ACETYLTRANSFERASE WECH"/>
    <property type="match status" value="1"/>
</dbReference>
<keyword evidence="6 7" id="KW-0472">Membrane</keyword>
<evidence type="ECO:0000256" key="6">
    <source>
        <dbReference type="ARBA" id="ARBA00023136"/>
    </source>
</evidence>
<evidence type="ECO:0000256" key="7">
    <source>
        <dbReference type="SAM" id="Phobius"/>
    </source>
</evidence>
<dbReference type="GO" id="GO:0005886">
    <property type="term" value="C:plasma membrane"/>
    <property type="evidence" value="ECO:0007669"/>
    <property type="project" value="UniProtKB-SubCell"/>
</dbReference>
<comment type="subcellular location">
    <subcellularLocation>
        <location evidence="1">Cell membrane</location>
        <topology evidence="1">Multi-pass membrane protein</topology>
    </subcellularLocation>
</comment>
<evidence type="ECO:0000259" key="8">
    <source>
        <dbReference type="Pfam" id="PF01757"/>
    </source>
</evidence>
<gene>
    <name evidence="9" type="ORF">SAMN05216498_1023</name>
</gene>
<evidence type="ECO:0000256" key="3">
    <source>
        <dbReference type="ARBA" id="ARBA00022475"/>
    </source>
</evidence>
<accession>A0A1G9X6P3</accession>
<dbReference type="Proteomes" id="UP000199334">
    <property type="component" value="Unassembled WGS sequence"/>
</dbReference>
<comment type="similarity">
    <text evidence="2">Belongs to the acyltransferase 3 family.</text>
</comment>
<feature type="transmembrane region" description="Helical" evidence="7">
    <location>
        <begin position="12"/>
        <end position="35"/>
    </location>
</feature>
<keyword evidence="10" id="KW-1185">Reference proteome</keyword>
<keyword evidence="4 7" id="KW-0812">Transmembrane</keyword>
<feature type="transmembrane region" description="Helical" evidence="7">
    <location>
        <begin position="232"/>
        <end position="250"/>
    </location>
</feature>
<feature type="transmembrane region" description="Helical" evidence="7">
    <location>
        <begin position="94"/>
        <end position="112"/>
    </location>
</feature>